<dbReference type="EMBL" id="UOFJ01000098">
    <property type="protein sequence ID" value="VAW63363.1"/>
    <property type="molecule type" value="Genomic_DNA"/>
</dbReference>
<protein>
    <submittedName>
        <fullName evidence="1">Uncharacterized protein</fullName>
    </submittedName>
</protein>
<gene>
    <name evidence="1" type="ORF">MNBD_GAMMA10-577</name>
</gene>
<evidence type="ECO:0000313" key="1">
    <source>
        <dbReference type="EMBL" id="VAW63363.1"/>
    </source>
</evidence>
<reference evidence="1" key="1">
    <citation type="submission" date="2018-06" db="EMBL/GenBank/DDBJ databases">
        <authorList>
            <person name="Zhirakovskaya E."/>
        </authorList>
    </citation>
    <scope>NUCLEOTIDE SEQUENCE</scope>
</reference>
<name>A0A3B0XGG3_9ZZZZ</name>
<proteinExistence type="predicted"/>
<dbReference type="AlphaFoldDB" id="A0A3B0XGG3"/>
<organism evidence="1">
    <name type="scientific">hydrothermal vent metagenome</name>
    <dbReference type="NCBI Taxonomy" id="652676"/>
    <lineage>
        <taxon>unclassified sequences</taxon>
        <taxon>metagenomes</taxon>
        <taxon>ecological metagenomes</taxon>
    </lineage>
</organism>
<accession>A0A3B0XGG3</accession>
<sequence>MFKNIFKPKIEKILGYEITDDEMNSVDDFRCLSDEKISDLKKIAEKDEFFAKYYLEYIATERNRKYAFSFVVDINNGLESVKDWMKDAVLIVDFKLDNIINLKSIYSMVEPLECFSKEEGYSKICFDLERWNYRVPYVGSVCVNIPEYDYRTILPDHVKEIYDKKIKINKICNPEIESLRWLSSYMAVYIWPNLTNRKVNKRSFVELYEQRLKGKFKLNPAIKSAIKVLEKELEQIGGYYTDGVAPGYTLDDEQIKKYL</sequence>